<sequence>MLSAPAALALLYNVALAVAFPTTTGNLLKHTAEPGDEPDEKIGSEGFFLKLGLSAVLVLLGGAFAGLTIGLMGLDPLHLQVLANAADDPKERANAKVVLKLMRKGKHWVLVTLLLCNVVVNESLPIFLDSAIGGGIAAILISTATIVVFGIIPQAVCARYGLAIGAKSATPVLIVMYILSPIAYPIAKLLDWALGKEGPTTYKKAELKSFLQFHRNSSLGSYTSPTEESPLPLTDEEISILNGVLGLSEKRVTDIMTPMHDVVTLSADQILDHNMVDKILTSGYSRFPVHEPHQPLSFRGFLLVKKLLLYDPSQPKRVGDFRLTILPEAKPNISCFQALDYFQTGRSHLLLISKTPGQSGGALGVVTLEDIIEEIISEEIVDETDVYEDMHTKRRAKRQSTAAIMRGIVERENVKRRMSDSSFAGSTTASQPGTPLAGGAGPFKPGEANEQTRLLSPIAEGSGGSTASTPKASIMANGEDYVNAKGGEPNGNGYGSVRFSESPPKL</sequence>
<protein>
    <recommendedName>
        <fullName evidence="9">CNNM transmembrane domain-containing protein</fullName>
    </recommendedName>
</protein>
<name>A0A0C3LHZ7_9AGAM</name>
<keyword evidence="3" id="KW-0677">Repeat</keyword>
<feature type="compositionally biased region" description="Polar residues" evidence="7">
    <location>
        <begin position="420"/>
        <end position="433"/>
    </location>
</feature>
<evidence type="ECO:0000256" key="5">
    <source>
        <dbReference type="ARBA" id="ARBA00023136"/>
    </source>
</evidence>
<dbReference type="Proteomes" id="UP000054248">
    <property type="component" value="Unassembled WGS sequence"/>
</dbReference>
<dbReference type="GO" id="GO:0005737">
    <property type="term" value="C:cytoplasm"/>
    <property type="evidence" value="ECO:0007669"/>
    <property type="project" value="TreeGrafter"/>
</dbReference>
<dbReference type="InterPro" id="IPR002550">
    <property type="entry name" value="CNNM"/>
</dbReference>
<gene>
    <name evidence="10" type="ORF">M407DRAFT_65336</name>
</gene>
<dbReference type="Gene3D" id="3.10.580.10">
    <property type="entry name" value="CBS-domain"/>
    <property type="match status" value="1"/>
</dbReference>
<reference evidence="10 11" key="1">
    <citation type="submission" date="2014-04" db="EMBL/GenBank/DDBJ databases">
        <authorList>
            <consortium name="DOE Joint Genome Institute"/>
            <person name="Kuo A."/>
            <person name="Girlanda M."/>
            <person name="Perotto S."/>
            <person name="Kohler A."/>
            <person name="Nagy L.G."/>
            <person name="Floudas D."/>
            <person name="Copeland A."/>
            <person name="Barry K.W."/>
            <person name="Cichocki N."/>
            <person name="Veneault-Fourrey C."/>
            <person name="LaButti K."/>
            <person name="Lindquist E.A."/>
            <person name="Lipzen A."/>
            <person name="Lundell T."/>
            <person name="Morin E."/>
            <person name="Murat C."/>
            <person name="Sun H."/>
            <person name="Tunlid A."/>
            <person name="Henrissat B."/>
            <person name="Grigoriev I.V."/>
            <person name="Hibbett D.S."/>
            <person name="Martin F."/>
            <person name="Nordberg H.P."/>
            <person name="Cantor M.N."/>
            <person name="Hua S.X."/>
        </authorList>
    </citation>
    <scope>NUCLEOTIDE SEQUENCE [LARGE SCALE GENOMIC DNA]</scope>
    <source>
        <strain evidence="10 11">MUT 4182</strain>
    </source>
</reference>
<dbReference type="GO" id="GO:0030026">
    <property type="term" value="P:intracellular manganese ion homeostasis"/>
    <property type="evidence" value="ECO:0007669"/>
    <property type="project" value="TreeGrafter"/>
</dbReference>
<evidence type="ECO:0000256" key="8">
    <source>
        <dbReference type="SAM" id="Phobius"/>
    </source>
</evidence>
<keyword evidence="4 6" id="KW-1133">Transmembrane helix</keyword>
<dbReference type="OrthoDB" id="5353557at2759"/>
<dbReference type="GO" id="GO:0010960">
    <property type="term" value="P:magnesium ion homeostasis"/>
    <property type="evidence" value="ECO:0007669"/>
    <property type="project" value="InterPro"/>
</dbReference>
<dbReference type="SUPFAM" id="SSF54631">
    <property type="entry name" value="CBS-domain pair"/>
    <property type="match status" value="1"/>
</dbReference>
<dbReference type="PANTHER" id="PTHR12064">
    <property type="entry name" value="METAL TRANSPORTER CNNM"/>
    <property type="match status" value="1"/>
</dbReference>
<evidence type="ECO:0000313" key="10">
    <source>
        <dbReference type="EMBL" id="KIO33613.1"/>
    </source>
</evidence>
<evidence type="ECO:0000256" key="7">
    <source>
        <dbReference type="SAM" id="MobiDB-lite"/>
    </source>
</evidence>
<reference evidence="11" key="2">
    <citation type="submission" date="2015-01" db="EMBL/GenBank/DDBJ databases">
        <title>Evolutionary Origins and Diversification of the Mycorrhizal Mutualists.</title>
        <authorList>
            <consortium name="DOE Joint Genome Institute"/>
            <consortium name="Mycorrhizal Genomics Consortium"/>
            <person name="Kohler A."/>
            <person name="Kuo A."/>
            <person name="Nagy L.G."/>
            <person name="Floudas D."/>
            <person name="Copeland A."/>
            <person name="Barry K.W."/>
            <person name="Cichocki N."/>
            <person name="Veneault-Fourrey C."/>
            <person name="LaButti K."/>
            <person name="Lindquist E.A."/>
            <person name="Lipzen A."/>
            <person name="Lundell T."/>
            <person name="Morin E."/>
            <person name="Murat C."/>
            <person name="Riley R."/>
            <person name="Ohm R."/>
            <person name="Sun H."/>
            <person name="Tunlid A."/>
            <person name="Henrissat B."/>
            <person name="Grigoriev I.V."/>
            <person name="Hibbett D.S."/>
            <person name="Martin F."/>
        </authorList>
    </citation>
    <scope>NUCLEOTIDE SEQUENCE [LARGE SCALE GENOMIC DNA]</scope>
    <source>
        <strain evidence="11">MUT 4182</strain>
    </source>
</reference>
<comment type="subcellular location">
    <subcellularLocation>
        <location evidence="1">Membrane</location>
        <topology evidence="1">Multi-pass membrane protein</topology>
    </subcellularLocation>
</comment>
<feature type="transmembrane region" description="Helical" evidence="8">
    <location>
        <begin position="160"/>
        <end position="179"/>
    </location>
</feature>
<dbReference type="PANTHER" id="PTHR12064:SF97">
    <property type="entry name" value="METAL TRANSPORTER CNNM-5"/>
    <property type="match status" value="1"/>
</dbReference>
<dbReference type="PROSITE" id="PS51846">
    <property type="entry name" value="CNNM"/>
    <property type="match status" value="1"/>
</dbReference>
<evidence type="ECO:0000256" key="6">
    <source>
        <dbReference type="PROSITE-ProRule" id="PRU01193"/>
    </source>
</evidence>
<dbReference type="InterPro" id="IPR045095">
    <property type="entry name" value="ACDP"/>
</dbReference>
<evidence type="ECO:0000256" key="3">
    <source>
        <dbReference type="ARBA" id="ARBA00022737"/>
    </source>
</evidence>
<feature type="region of interest" description="Disordered" evidence="7">
    <location>
        <begin position="415"/>
        <end position="506"/>
    </location>
</feature>
<feature type="transmembrane region" description="Helical" evidence="8">
    <location>
        <begin position="134"/>
        <end position="153"/>
    </location>
</feature>
<dbReference type="EMBL" id="KN822947">
    <property type="protein sequence ID" value="KIO33613.1"/>
    <property type="molecule type" value="Genomic_DNA"/>
</dbReference>
<keyword evidence="11" id="KW-1185">Reference proteome</keyword>
<keyword evidence="2 6" id="KW-0812">Transmembrane</keyword>
<organism evidence="10 11">
    <name type="scientific">Tulasnella calospora MUT 4182</name>
    <dbReference type="NCBI Taxonomy" id="1051891"/>
    <lineage>
        <taxon>Eukaryota</taxon>
        <taxon>Fungi</taxon>
        <taxon>Dikarya</taxon>
        <taxon>Basidiomycota</taxon>
        <taxon>Agaricomycotina</taxon>
        <taxon>Agaricomycetes</taxon>
        <taxon>Cantharellales</taxon>
        <taxon>Tulasnellaceae</taxon>
        <taxon>Tulasnella</taxon>
    </lineage>
</organism>
<evidence type="ECO:0000259" key="9">
    <source>
        <dbReference type="PROSITE" id="PS51846"/>
    </source>
</evidence>
<evidence type="ECO:0000313" key="11">
    <source>
        <dbReference type="Proteomes" id="UP000054248"/>
    </source>
</evidence>
<dbReference type="AlphaFoldDB" id="A0A0C3LHZ7"/>
<keyword evidence="5 6" id="KW-0472">Membrane</keyword>
<dbReference type="Pfam" id="PF01595">
    <property type="entry name" value="CNNM"/>
    <property type="match status" value="1"/>
</dbReference>
<proteinExistence type="predicted"/>
<feature type="transmembrane region" description="Helical" evidence="8">
    <location>
        <begin position="51"/>
        <end position="74"/>
    </location>
</feature>
<dbReference type="InterPro" id="IPR046342">
    <property type="entry name" value="CBS_dom_sf"/>
</dbReference>
<evidence type="ECO:0000256" key="4">
    <source>
        <dbReference type="ARBA" id="ARBA00022989"/>
    </source>
</evidence>
<evidence type="ECO:0000256" key="2">
    <source>
        <dbReference type="ARBA" id="ARBA00022692"/>
    </source>
</evidence>
<dbReference type="HOGENOM" id="CLU_011310_0_3_1"/>
<dbReference type="GO" id="GO:0016020">
    <property type="term" value="C:membrane"/>
    <property type="evidence" value="ECO:0007669"/>
    <property type="project" value="UniProtKB-SubCell"/>
</dbReference>
<feature type="domain" description="CNNM transmembrane" evidence="9">
    <location>
        <begin position="43"/>
        <end position="228"/>
    </location>
</feature>
<accession>A0A0C3LHZ7</accession>
<dbReference type="FunFam" id="3.10.580.10:FF:000006">
    <property type="entry name" value="DUF21 and CBS domain protein"/>
    <property type="match status" value="1"/>
</dbReference>
<feature type="transmembrane region" description="Helical" evidence="8">
    <location>
        <begin position="108"/>
        <end position="128"/>
    </location>
</feature>
<evidence type="ECO:0000256" key="1">
    <source>
        <dbReference type="ARBA" id="ARBA00004141"/>
    </source>
</evidence>
<dbReference type="STRING" id="1051891.A0A0C3LHZ7"/>